<dbReference type="OrthoDB" id="4072826at2759"/>
<dbReference type="RefSeq" id="XP_056472506.1">
    <property type="nucleotide sequence ID" value="XM_056621700.1"/>
</dbReference>
<proteinExistence type="predicted"/>
<dbReference type="GeneID" id="81360679"/>
<dbReference type="PANTHER" id="PTHR43792">
    <property type="entry name" value="GNAT FAMILY, PUTATIVE (AFU_ORTHOLOGUE AFUA_3G00765)-RELATED-RELATED"/>
    <property type="match status" value="1"/>
</dbReference>
<accession>A0A9W9K2M8</accession>
<dbReference type="CDD" id="cd04301">
    <property type="entry name" value="NAT_SF"/>
    <property type="match status" value="1"/>
</dbReference>
<evidence type="ECO:0000313" key="3">
    <source>
        <dbReference type="Proteomes" id="UP001149074"/>
    </source>
</evidence>
<dbReference type="SUPFAM" id="SSF55729">
    <property type="entry name" value="Acyl-CoA N-acyltransferases (Nat)"/>
    <property type="match status" value="1"/>
</dbReference>
<dbReference type="PROSITE" id="PS51186">
    <property type="entry name" value="GNAT"/>
    <property type="match status" value="1"/>
</dbReference>
<dbReference type="InterPro" id="IPR051531">
    <property type="entry name" value="N-acetyltransferase"/>
</dbReference>
<reference evidence="2" key="1">
    <citation type="submission" date="2022-11" db="EMBL/GenBank/DDBJ databases">
        <authorList>
            <person name="Petersen C."/>
        </authorList>
    </citation>
    <scope>NUCLEOTIDE SEQUENCE</scope>
    <source>
        <strain evidence="2">IBT 30761</strain>
    </source>
</reference>
<comment type="caution">
    <text evidence="2">The sequence shown here is derived from an EMBL/GenBank/DDBJ whole genome shotgun (WGS) entry which is preliminary data.</text>
</comment>
<protein>
    <recommendedName>
        <fullName evidence="1">N-acetyltransferase domain-containing protein</fullName>
    </recommendedName>
</protein>
<dbReference type="Proteomes" id="UP001149074">
    <property type="component" value="Unassembled WGS sequence"/>
</dbReference>
<dbReference type="EMBL" id="JAPQKI010000009">
    <property type="protein sequence ID" value="KAJ5090525.1"/>
    <property type="molecule type" value="Genomic_DNA"/>
</dbReference>
<dbReference type="AlphaFoldDB" id="A0A9W9K2M8"/>
<sequence length="223" mass="25322">MWYPQPDNVVTVKASLPTLPLPPHDARSPLTTDRLLIRPLAASDAEALYVLRTQEEVMRWTSKGEIDPNIEATREKLNHFLPPNDAKTFNCAICLKDSGKLIGMGGCHLYPAEHGWPELGYIFRKEFWGKGIATEFVSAWLRAWEELPRSEREVNVQKNMVNGEGAVQEHLIAITELANLGSQGVLLKAGFERFREYEEKDVSDPNKMVQLVAFRYFPVSRNN</sequence>
<reference evidence="2" key="2">
    <citation type="journal article" date="2023" name="IMA Fungus">
        <title>Comparative genomic study of the Penicillium genus elucidates a diverse pangenome and 15 lateral gene transfer events.</title>
        <authorList>
            <person name="Petersen C."/>
            <person name="Sorensen T."/>
            <person name="Nielsen M.R."/>
            <person name="Sondergaard T.E."/>
            <person name="Sorensen J.L."/>
            <person name="Fitzpatrick D.A."/>
            <person name="Frisvad J.C."/>
            <person name="Nielsen K.L."/>
        </authorList>
    </citation>
    <scope>NUCLEOTIDE SEQUENCE</scope>
    <source>
        <strain evidence="2">IBT 30761</strain>
    </source>
</reference>
<gene>
    <name evidence="2" type="ORF">N7532_009209</name>
</gene>
<organism evidence="2 3">
    <name type="scientific">Penicillium argentinense</name>
    <dbReference type="NCBI Taxonomy" id="1131581"/>
    <lineage>
        <taxon>Eukaryota</taxon>
        <taxon>Fungi</taxon>
        <taxon>Dikarya</taxon>
        <taxon>Ascomycota</taxon>
        <taxon>Pezizomycotina</taxon>
        <taxon>Eurotiomycetes</taxon>
        <taxon>Eurotiomycetidae</taxon>
        <taxon>Eurotiales</taxon>
        <taxon>Aspergillaceae</taxon>
        <taxon>Penicillium</taxon>
    </lineage>
</organism>
<dbReference type="InterPro" id="IPR000182">
    <property type="entry name" value="GNAT_dom"/>
</dbReference>
<name>A0A9W9K2M8_9EURO</name>
<keyword evidence="3" id="KW-1185">Reference proteome</keyword>
<feature type="domain" description="N-acetyltransferase" evidence="1">
    <location>
        <begin position="35"/>
        <end position="209"/>
    </location>
</feature>
<dbReference type="GO" id="GO:0016747">
    <property type="term" value="F:acyltransferase activity, transferring groups other than amino-acyl groups"/>
    <property type="evidence" value="ECO:0007669"/>
    <property type="project" value="InterPro"/>
</dbReference>
<dbReference type="PANTHER" id="PTHR43792:SF1">
    <property type="entry name" value="N-ACETYLTRANSFERASE DOMAIN-CONTAINING PROTEIN"/>
    <property type="match status" value="1"/>
</dbReference>
<evidence type="ECO:0000313" key="2">
    <source>
        <dbReference type="EMBL" id="KAJ5090525.1"/>
    </source>
</evidence>
<dbReference type="Pfam" id="PF13302">
    <property type="entry name" value="Acetyltransf_3"/>
    <property type="match status" value="1"/>
</dbReference>
<dbReference type="Gene3D" id="3.40.630.30">
    <property type="match status" value="1"/>
</dbReference>
<dbReference type="InterPro" id="IPR016181">
    <property type="entry name" value="Acyl_CoA_acyltransferase"/>
</dbReference>
<evidence type="ECO:0000259" key="1">
    <source>
        <dbReference type="PROSITE" id="PS51186"/>
    </source>
</evidence>